<evidence type="ECO:0000313" key="7">
    <source>
        <dbReference type="Proteomes" id="UP000680714"/>
    </source>
</evidence>
<comment type="caution">
    <text evidence="6">The sequence shown here is derived from an EMBL/GenBank/DDBJ whole genome shotgun (WGS) entry which is preliminary data.</text>
</comment>
<dbReference type="InterPro" id="IPR028998">
    <property type="entry name" value="RimP_C"/>
</dbReference>
<organism evidence="6 7">
    <name type="scientific">Magnetospirillum sulfuroxidans</name>
    <dbReference type="NCBI Taxonomy" id="611300"/>
    <lineage>
        <taxon>Bacteria</taxon>
        <taxon>Pseudomonadati</taxon>
        <taxon>Pseudomonadota</taxon>
        <taxon>Alphaproteobacteria</taxon>
        <taxon>Rhodospirillales</taxon>
        <taxon>Rhodospirillaceae</taxon>
        <taxon>Magnetospirillum</taxon>
    </lineage>
</organism>
<dbReference type="SUPFAM" id="SSF74942">
    <property type="entry name" value="YhbC-like, C-terminal domain"/>
    <property type="match status" value="1"/>
</dbReference>
<evidence type="ECO:0000259" key="5">
    <source>
        <dbReference type="Pfam" id="PF17384"/>
    </source>
</evidence>
<dbReference type="InterPro" id="IPR003728">
    <property type="entry name" value="Ribosome_maturation_RimP"/>
</dbReference>
<keyword evidence="1 3" id="KW-0963">Cytoplasm</keyword>
<feature type="domain" description="Ribosome maturation factor RimP N-terminal" evidence="4">
    <location>
        <begin position="11"/>
        <end position="83"/>
    </location>
</feature>
<comment type="similarity">
    <text evidence="3">Belongs to the RimP family.</text>
</comment>
<evidence type="ECO:0000256" key="2">
    <source>
        <dbReference type="ARBA" id="ARBA00022517"/>
    </source>
</evidence>
<dbReference type="Pfam" id="PF17384">
    <property type="entry name" value="DUF150_C"/>
    <property type="match status" value="1"/>
</dbReference>
<dbReference type="InterPro" id="IPR028989">
    <property type="entry name" value="RimP_N"/>
</dbReference>
<dbReference type="Proteomes" id="UP000680714">
    <property type="component" value="Unassembled WGS sequence"/>
</dbReference>
<dbReference type="Pfam" id="PF02576">
    <property type="entry name" value="RimP_N"/>
    <property type="match status" value="1"/>
</dbReference>
<comment type="function">
    <text evidence="3">Required for maturation of 30S ribosomal subunits.</text>
</comment>
<protein>
    <recommendedName>
        <fullName evidence="3">Ribosome maturation factor RimP</fullName>
    </recommendedName>
</protein>
<dbReference type="SUPFAM" id="SSF75420">
    <property type="entry name" value="YhbC-like, N-terminal domain"/>
    <property type="match status" value="1"/>
</dbReference>
<dbReference type="PANTHER" id="PTHR33867:SF1">
    <property type="entry name" value="RIBOSOME MATURATION FACTOR RIMP"/>
    <property type="match status" value="1"/>
</dbReference>
<dbReference type="NCBIfam" id="NF000932">
    <property type="entry name" value="PRK00092.2-5"/>
    <property type="match status" value="1"/>
</dbReference>
<gene>
    <name evidence="3 6" type="primary">rimP</name>
    <name evidence="6" type="ORF">KEC16_16710</name>
</gene>
<dbReference type="PANTHER" id="PTHR33867">
    <property type="entry name" value="RIBOSOME MATURATION FACTOR RIMP"/>
    <property type="match status" value="1"/>
</dbReference>
<evidence type="ECO:0000256" key="3">
    <source>
        <dbReference type="HAMAP-Rule" id="MF_01077"/>
    </source>
</evidence>
<dbReference type="HAMAP" id="MF_01077">
    <property type="entry name" value="RimP"/>
    <property type="match status" value="1"/>
</dbReference>
<dbReference type="InterPro" id="IPR035956">
    <property type="entry name" value="RimP_N_sf"/>
</dbReference>
<dbReference type="RefSeq" id="WP_211551037.1">
    <property type="nucleotide sequence ID" value="NZ_JAGTUF010000022.1"/>
</dbReference>
<dbReference type="CDD" id="cd01734">
    <property type="entry name" value="YlxS_C"/>
    <property type="match status" value="1"/>
</dbReference>
<feature type="domain" description="Ribosome maturation factor RimP C-terminal" evidence="5">
    <location>
        <begin position="86"/>
        <end position="150"/>
    </location>
</feature>
<accession>A0ABS5II35</accession>
<evidence type="ECO:0000259" key="4">
    <source>
        <dbReference type="Pfam" id="PF02576"/>
    </source>
</evidence>
<evidence type="ECO:0000256" key="1">
    <source>
        <dbReference type="ARBA" id="ARBA00022490"/>
    </source>
</evidence>
<name>A0ABS5II35_9PROT</name>
<proteinExistence type="inferred from homology"/>
<dbReference type="EMBL" id="JAGTUF010000022">
    <property type="protein sequence ID" value="MBR9973368.1"/>
    <property type="molecule type" value="Genomic_DNA"/>
</dbReference>
<keyword evidence="7" id="KW-1185">Reference proteome</keyword>
<dbReference type="InterPro" id="IPR036847">
    <property type="entry name" value="RimP_C_sf"/>
</dbReference>
<comment type="subcellular location">
    <subcellularLocation>
        <location evidence="3">Cytoplasm</location>
    </subcellularLocation>
</comment>
<dbReference type="Gene3D" id="3.30.300.70">
    <property type="entry name" value="RimP-like superfamily, N-terminal"/>
    <property type="match status" value="1"/>
</dbReference>
<sequence>MDLQQRLEALLGPTLEAMGYEMVRVMFQGRSRPTLQVMAERKDGRNMTVDDCADISRSVSALLDVEDPIQGAYALEVSSPGIDRPLTRAKDFMTWAGFEIKLEALIGVDGRKRFRGKLLGLEGEAVRLIADGAEVLVPLSDLKGAKLVLTDELIAAVTRDEEGPQADQQGKE</sequence>
<reference evidence="6 7" key="1">
    <citation type="submission" date="2021-04" db="EMBL/GenBank/DDBJ databases">
        <title>Magnetospirillum sulfuroxidans sp. nov., a facultative chemolithoautotrophic sulfur-oxidizing alphaproteobacterium isolated from freshwater sediment and proposals for Paramagetospirillum gen. nov., and Magnetospirillaceae fam. nov.</title>
        <authorList>
            <person name="Koziaeva V."/>
            <person name="Geelhoed J.S."/>
            <person name="Sorokin D.Y."/>
            <person name="Grouzdev D.S."/>
        </authorList>
    </citation>
    <scope>NUCLEOTIDE SEQUENCE [LARGE SCALE GENOMIC DNA]</scope>
    <source>
        <strain evidence="6 7">J10</strain>
    </source>
</reference>
<keyword evidence="2 3" id="KW-0690">Ribosome biogenesis</keyword>
<evidence type="ECO:0000313" key="6">
    <source>
        <dbReference type="EMBL" id="MBR9973368.1"/>
    </source>
</evidence>